<evidence type="ECO:0000313" key="5">
    <source>
        <dbReference type="Proteomes" id="UP001462502"/>
    </source>
</evidence>
<feature type="transmembrane region" description="Helical" evidence="1">
    <location>
        <begin position="20"/>
        <end position="41"/>
    </location>
</feature>
<evidence type="ECO:0000313" key="3">
    <source>
        <dbReference type="EMBL" id="MEO9384318.1"/>
    </source>
</evidence>
<dbReference type="AlphaFoldDB" id="A0A344ULM8"/>
<evidence type="ECO:0000313" key="2">
    <source>
        <dbReference type="EMBL" id="AXE36176.1"/>
    </source>
</evidence>
<dbReference type="EMBL" id="CP029554">
    <property type="protein sequence ID" value="AXE36176.1"/>
    <property type="molecule type" value="Genomic_DNA"/>
</dbReference>
<organism evidence="2 4">
    <name type="scientific">Chromobacterium phragmitis</name>
    <dbReference type="NCBI Taxonomy" id="2202141"/>
    <lineage>
        <taxon>Bacteria</taxon>
        <taxon>Pseudomonadati</taxon>
        <taxon>Pseudomonadota</taxon>
        <taxon>Betaproteobacteria</taxon>
        <taxon>Neisseriales</taxon>
        <taxon>Chromobacteriaceae</taxon>
        <taxon>Chromobacterium</taxon>
    </lineage>
</organism>
<dbReference type="KEGG" id="chrb:DK843_18870"/>
<dbReference type="Pfam" id="PF05751">
    <property type="entry name" value="FixH"/>
    <property type="match status" value="1"/>
</dbReference>
<dbReference type="Proteomes" id="UP000252038">
    <property type="component" value="Chromosome"/>
</dbReference>
<protein>
    <submittedName>
        <fullName evidence="3">FixH family protein</fullName>
    </submittedName>
    <submittedName>
        <fullName evidence="2">Nitrogen fixation protein FixH</fullName>
    </submittedName>
</protein>
<evidence type="ECO:0000256" key="1">
    <source>
        <dbReference type="SAM" id="Phobius"/>
    </source>
</evidence>
<keyword evidence="5" id="KW-1185">Reference proteome</keyword>
<evidence type="ECO:0000313" key="4">
    <source>
        <dbReference type="Proteomes" id="UP000252038"/>
    </source>
</evidence>
<name>A0A344ULM8_9NEIS</name>
<keyword evidence="1" id="KW-0812">Transmembrane</keyword>
<dbReference type="Proteomes" id="UP001462502">
    <property type="component" value="Unassembled WGS sequence"/>
</dbReference>
<accession>A0A344ULM8</accession>
<keyword evidence="1" id="KW-0472">Membrane</keyword>
<reference evidence="3 5" key="2">
    <citation type="submission" date="2024-05" db="EMBL/GenBank/DDBJ databases">
        <authorList>
            <person name="De Oliveira J.P."/>
            <person name="Noriler S.A."/>
            <person name="De Oliveira A.G."/>
            <person name="Sipoli D.S."/>
        </authorList>
    </citation>
    <scope>NUCLEOTIDE SEQUENCE [LARGE SCALE GENOMIC DNA]</scope>
    <source>
        <strain evidence="3 5">LABIM192</strain>
    </source>
</reference>
<sequence>MQQHTAHQPPRPWYKEPWPWILFGFPAVSVVVGIAFLMAAIKSDDGLVTDDYYKKGKAINMELRREKAAAQMGLSAQLMFGSDGRSLRLATSSKAKLPDTISLRMVHPAQDDYDLAAEMTLAGPNLYQGILPKTPVNANHWYVLLEDHEKKWRIQGEWKPATGSMVQLGQPHLEPIEH</sequence>
<dbReference type="RefSeq" id="WP_114074020.1">
    <property type="nucleotide sequence ID" value="NZ_CP029554.1"/>
</dbReference>
<proteinExistence type="predicted"/>
<keyword evidence="1" id="KW-1133">Transmembrane helix</keyword>
<reference evidence="2 4" key="1">
    <citation type="submission" date="2018-05" db="EMBL/GenBank/DDBJ databases">
        <title>Genome sequencing, assembly and analysis of the novel insecticidal bacterium, Chromobacterium phragmitis.</title>
        <authorList>
            <person name="Sparks M.E."/>
            <person name="Blackburn M.B."/>
            <person name="Gundersen-Rindal D.E."/>
        </authorList>
    </citation>
    <scope>NUCLEOTIDE SEQUENCE [LARGE SCALE GENOMIC DNA]</scope>
    <source>
        <strain evidence="2">IIBBL 274-1</strain>
    </source>
</reference>
<gene>
    <name evidence="3" type="ORF">ABI908_09390</name>
    <name evidence="2" type="ORF">DK843_18870</name>
</gene>
<dbReference type="InterPro" id="IPR008620">
    <property type="entry name" value="FixH"/>
</dbReference>
<dbReference type="EMBL" id="JBDXMI010000001">
    <property type="protein sequence ID" value="MEO9384318.1"/>
    <property type="molecule type" value="Genomic_DNA"/>
</dbReference>